<accession>A0A5B1M645</accession>
<evidence type="ECO:0000313" key="3">
    <source>
        <dbReference type="Proteomes" id="UP000324351"/>
    </source>
</evidence>
<dbReference type="NCBIfam" id="TIGR04440">
    <property type="entry name" value="glyco_TIGR04440"/>
    <property type="match status" value="1"/>
</dbReference>
<keyword evidence="2" id="KW-0808">Transferase</keyword>
<dbReference type="CDD" id="cd00761">
    <property type="entry name" value="Glyco_tranf_GTA_type"/>
    <property type="match status" value="1"/>
</dbReference>
<reference evidence="2 3" key="1">
    <citation type="submission" date="2019-09" db="EMBL/GenBank/DDBJ databases">
        <title>Nocardioides panacisoli sp. nov., isolated from the soil of a ginseng field.</title>
        <authorList>
            <person name="Cho C."/>
        </authorList>
    </citation>
    <scope>NUCLEOTIDE SEQUENCE [LARGE SCALE GENOMIC DNA]</scope>
    <source>
        <strain evidence="2 3">BN140041</strain>
    </source>
</reference>
<dbReference type="InterPro" id="IPR029044">
    <property type="entry name" value="Nucleotide-diphossugar_trans"/>
</dbReference>
<dbReference type="InterPro" id="IPR031042">
    <property type="entry name" value="Glyco_TIGR04440"/>
</dbReference>
<dbReference type="AlphaFoldDB" id="A0A5B1M645"/>
<evidence type="ECO:0000313" key="2">
    <source>
        <dbReference type="EMBL" id="KAA1428422.1"/>
    </source>
</evidence>
<keyword evidence="3" id="KW-1185">Reference proteome</keyword>
<feature type="compositionally biased region" description="Basic and acidic residues" evidence="1">
    <location>
        <begin position="1"/>
        <end position="15"/>
    </location>
</feature>
<dbReference type="GO" id="GO:0016740">
    <property type="term" value="F:transferase activity"/>
    <property type="evidence" value="ECO:0007669"/>
    <property type="project" value="UniProtKB-KW"/>
</dbReference>
<gene>
    <name evidence="2" type="ORF">F0U47_05755</name>
</gene>
<feature type="compositionally biased region" description="Basic and acidic residues" evidence="1">
    <location>
        <begin position="36"/>
        <end position="57"/>
    </location>
</feature>
<sequence length="435" mass="48397">MEGREPAAGDLRGPDPRPAAAGLADREVRPAGLGRGDLRGDPREGPGRRQHPEERRAGGSRRGPHPGHARPDPEVLLLLPRRGLRTDRRPVVVKILIPTRNRPTALRGLLEYLARFYPGADVFVADGSHPEFQPQNEAYVKSLQESGAPHVEYQAFHHDISLFERLSTVLQSLDSEFVSLCADDDYPVVETLEQAERRLAETPGAMFAGGHLVHININSTRSSVARLDAVRDLTSDDVLERLTMFGAFPFTTSYGVARRELLIERYAFLQTWTSTSFFDLAVGLTDLIQGKFVGVPEFAFLCTRNEVHSYYRPEDGLAYLRNAGKVLDLNDRLVQRLVDAGCEPERTSQVVGSVVARRLAGVVGHPPFRLVGFRETYPYATPGMDHARAKFADLFVEGTPERERYAERLQFISDNVRRILESTDNAGEAAVYGTL</sequence>
<dbReference type="SUPFAM" id="SSF53448">
    <property type="entry name" value="Nucleotide-diphospho-sugar transferases"/>
    <property type="match status" value="1"/>
</dbReference>
<evidence type="ECO:0000256" key="1">
    <source>
        <dbReference type="SAM" id="MobiDB-lite"/>
    </source>
</evidence>
<dbReference type="EMBL" id="VUJW01000002">
    <property type="protein sequence ID" value="KAA1428422.1"/>
    <property type="molecule type" value="Genomic_DNA"/>
</dbReference>
<comment type="caution">
    <text evidence="2">The sequence shown here is derived from an EMBL/GenBank/DDBJ whole genome shotgun (WGS) entry which is preliminary data.</text>
</comment>
<organism evidence="2 3">
    <name type="scientific">Nocardioides antri</name>
    <dbReference type="NCBI Taxonomy" id="2607659"/>
    <lineage>
        <taxon>Bacteria</taxon>
        <taxon>Bacillati</taxon>
        <taxon>Actinomycetota</taxon>
        <taxon>Actinomycetes</taxon>
        <taxon>Propionibacteriales</taxon>
        <taxon>Nocardioidaceae</taxon>
        <taxon>Nocardioides</taxon>
    </lineage>
</organism>
<feature type="region of interest" description="Disordered" evidence="1">
    <location>
        <begin position="1"/>
        <end position="75"/>
    </location>
</feature>
<proteinExistence type="predicted"/>
<dbReference type="Proteomes" id="UP000324351">
    <property type="component" value="Unassembled WGS sequence"/>
</dbReference>
<feature type="compositionally biased region" description="Basic residues" evidence="1">
    <location>
        <begin position="58"/>
        <end position="68"/>
    </location>
</feature>
<protein>
    <submittedName>
        <fullName evidence="2">TIGR00180 family glycosyltransferase</fullName>
    </submittedName>
</protein>
<reference evidence="2 3" key="2">
    <citation type="submission" date="2019-09" db="EMBL/GenBank/DDBJ databases">
        <authorList>
            <person name="Jin C."/>
        </authorList>
    </citation>
    <scope>NUCLEOTIDE SEQUENCE [LARGE SCALE GENOMIC DNA]</scope>
    <source>
        <strain evidence="2 3">BN140041</strain>
    </source>
</reference>
<name>A0A5B1M645_9ACTN</name>